<dbReference type="AlphaFoldDB" id="A0A656G7U2"/>
<reference evidence="1 2" key="1">
    <citation type="journal article" date="2011" name="PLoS Pathog.">
        <title>Dynamic evolution of pathogenicity revealed by sequencing and comparative genomics of 19 Pseudomonas syringae isolates.</title>
        <authorList>
            <person name="Baltrus D.A."/>
            <person name="Nishimura M.T."/>
            <person name="Romanchuk A."/>
            <person name="Chang J.H."/>
            <person name="Mukhtar M.S."/>
            <person name="Cherkis K."/>
            <person name="Roach J."/>
            <person name="Grant S.R."/>
            <person name="Jones C.D."/>
            <person name="Dangl J.L."/>
        </authorList>
    </citation>
    <scope>NUCLEOTIDE SEQUENCE [LARGE SCALE GENOMIC DNA]</scope>
    <source>
        <strain evidence="1 2">301020</strain>
    </source>
</reference>
<protein>
    <submittedName>
        <fullName evidence="1">Uncharacterized protein</fullName>
    </submittedName>
</protein>
<accession>A0A656G7U2</accession>
<comment type="caution">
    <text evidence="1">The sequence shown here is derived from an EMBL/GenBank/DDBJ whole genome shotgun (WGS) entry which is preliminary data.</text>
</comment>
<proteinExistence type="predicted"/>
<organism evidence="1 2">
    <name type="scientific">Pseudomonas amygdali pv. mori str. 301020</name>
    <dbReference type="NCBI Taxonomy" id="629261"/>
    <lineage>
        <taxon>Bacteria</taxon>
        <taxon>Pseudomonadati</taxon>
        <taxon>Pseudomonadota</taxon>
        <taxon>Gammaproteobacteria</taxon>
        <taxon>Pseudomonadales</taxon>
        <taxon>Pseudomonadaceae</taxon>
        <taxon>Pseudomonas</taxon>
        <taxon>Pseudomonas amygdali</taxon>
    </lineage>
</organism>
<evidence type="ECO:0000313" key="2">
    <source>
        <dbReference type="Proteomes" id="UP000003465"/>
    </source>
</evidence>
<evidence type="ECO:0000313" key="1">
    <source>
        <dbReference type="EMBL" id="EGH22116.1"/>
    </source>
</evidence>
<gene>
    <name evidence="1" type="ORF">PSYMO_11635</name>
</gene>
<name>A0A656G7U2_PSEA0</name>
<sequence length="59" mass="6790">MSQAHGVDVEAYLKGEMVLHFRRITLTQRRTDTPIVFSGPGQVHLHKGRLNYVIYHLDS</sequence>
<dbReference type="Proteomes" id="UP000003465">
    <property type="component" value="Unassembled WGS sequence"/>
</dbReference>
<dbReference type="EMBL" id="AEAG01000454">
    <property type="protein sequence ID" value="EGH22116.1"/>
    <property type="molecule type" value="Genomic_DNA"/>
</dbReference>